<gene>
    <name evidence="5" type="ORF">ACFPPC_18880</name>
</gene>
<dbReference type="PROSITE" id="PS50887">
    <property type="entry name" value="GGDEF"/>
    <property type="match status" value="1"/>
</dbReference>
<organism evidence="5 6">
    <name type="scientific">Bosea vestrisii</name>
    <dbReference type="NCBI Taxonomy" id="151416"/>
    <lineage>
        <taxon>Bacteria</taxon>
        <taxon>Pseudomonadati</taxon>
        <taxon>Pseudomonadota</taxon>
        <taxon>Alphaproteobacteria</taxon>
        <taxon>Hyphomicrobiales</taxon>
        <taxon>Boseaceae</taxon>
        <taxon>Bosea</taxon>
    </lineage>
</organism>
<keyword evidence="5" id="KW-0808">Transferase</keyword>
<feature type="transmembrane region" description="Helical" evidence="3">
    <location>
        <begin position="116"/>
        <end position="135"/>
    </location>
</feature>
<evidence type="ECO:0000313" key="5">
    <source>
        <dbReference type="EMBL" id="MFC5394706.1"/>
    </source>
</evidence>
<keyword evidence="3" id="KW-0472">Membrane</keyword>
<dbReference type="NCBIfam" id="TIGR00254">
    <property type="entry name" value="GGDEF"/>
    <property type="match status" value="1"/>
</dbReference>
<proteinExistence type="predicted"/>
<dbReference type="SMART" id="SM00267">
    <property type="entry name" value="GGDEF"/>
    <property type="match status" value="1"/>
</dbReference>
<dbReference type="EC" id="2.7.7.65" evidence="1"/>
<dbReference type="CDD" id="cd01949">
    <property type="entry name" value="GGDEF"/>
    <property type="match status" value="1"/>
</dbReference>
<dbReference type="EMBL" id="JBHSLV010000032">
    <property type="protein sequence ID" value="MFC5394706.1"/>
    <property type="molecule type" value="Genomic_DNA"/>
</dbReference>
<feature type="transmembrane region" description="Helical" evidence="3">
    <location>
        <begin position="37"/>
        <end position="56"/>
    </location>
</feature>
<name>A0ABW0HCB2_9HYPH</name>
<dbReference type="InterPro" id="IPR000160">
    <property type="entry name" value="GGDEF_dom"/>
</dbReference>
<feature type="transmembrane region" description="Helical" evidence="3">
    <location>
        <begin position="62"/>
        <end position="81"/>
    </location>
</feature>
<dbReference type="PANTHER" id="PTHR45138:SF9">
    <property type="entry name" value="DIGUANYLATE CYCLASE DGCM-RELATED"/>
    <property type="match status" value="1"/>
</dbReference>
<feature type="transmembrane region" description="Helical" evidence="3">
    <location>
        <begin position="147"/>
        <end position="169"/>
    </location>
</feature>
<evidence type="ECO:0000256" key="1">
    <source>
        <dbReference type="ARBA" id="ARBA00012528"/>
    </source>
</evidence>
<sequence length="389" mass="42406">MLLDLRTIYLAGALTCVILGFVQLFAYATGRFERWPLWWGLSNILIGLGLMGVGLRDIIPDILSIPLANTVSWTGYLLILFGVRSFAGRPARPLLYLVAIAAAAIPLFLWNEPEGFAKRVVLVAVLVMTCDLLLVREGLLLWRRERLASGAILAALFAPTVVLFAIRGYLAATGQLGTELFPADDANQWVAATGTTFLLLRGSALLLLAAERNRNMLVAIAQHDPLTGAMNRSGLERAMARIAADAGRRPGRLTLLLIDLDHFKSLNDTHGHAAGDRILQLFAEAARSELRASDILARHGGDEFVALLPHMSAKDAVRVANRIRAAFARALADWDGAPFRQPTLSIGVAEGEAGSDQLETLLEHADEALYRSKRLGRDRVQVQIRALAR</sequence>
<keyword evidence="3" id="KW-0812">Transmembrane</keyword>
<dbReference type="Gene3D" id="3.30.70.270">
    <property type="match status" value="1"/>
</dbReference>
<feature type="transmembrane region" description="Helical" evidence="3">
    <location>
        <begin position="93"/>
        <end position="110"/>
    </location>
</feature>
<dbReference type="PANTHER" id="PTHR45138">
    <property type="entry name" value="REGULATORY COMPONENTS OF SENSORY TRANSDUCTION SYSTEM"/>
    <property type="match status" value="1"/>
</dbReference>
<dbReference type="InterPro" id="IPR050469">
    <property type="entry name" value="Diguanylate_Cyclase"/>
</dbReference>
<feature type="transmembrane region" description="Helical" evidence="3">
    <location>
        <begin position="6"/>
        <end position="25"/>
    </location>
</feature>
<dbReference type="InterPro" id="IPR029787">
    <property type="entry name" value="Nucleotide_cyclase"/>
</dbReference>
<dbReference type="GO" id="GO:0052621">
    <property type="term" value="F:diguanylate cyclase activity"/>
    <property type="evidence" value="ECO:0007669"/>
    <property type="project" value="UniProtKB-EC"/>
</dbReference>
<dbReference type="RefSeq" id="WP_377010171.1">
    <property type="nucleotide sequence ID" value="NZ_JBHSLV010000032.1"/>
</dbReference>
<keyword evidence="5" id="KW-0548">Nucleotidyltransferase</keyword>
<keyword evidence="6" id="KW-1185">Reference proteome</keyword>
<dbReference type="Pfam" id="PF00990">
    <property type="entry name" value="GGDEF"/>
    <property type="match status" value="1"/>
</dbReference>
<protein>
    <recommendedName>
        <fullName evidence="1">diguanylate cyclase</fullName>
        <ecNumber evidence="1">2.7.7.65</ecNumber>
    </recommendedName>
</protein>
<accession>A0ABW0HCB2</accession>
<dbReference type="SUPFAM" id="SSF55073">
    <property type="entry name" value="Nucleotide cyclase"/>
    <property type="match status" value="1"/>
</dbReference>
<dbReference type="InterPro" id="IPR043128">
    <property type="entry name" value="Rev_trsase/Diguanyl_cyclase"/>
</dbReference>
<evidence type="ECO:0000256" key="2">
    <source>
        <dbReference type="ARBA" id="ARBA00034247"/>
    </source>
</evidence>
<comment type="caution">
    <text evidence="5">The sequence shown here is derived from an EMBL/GenBank/DDBJ whole genome shotgun (WGS) entry which is preliminary data.</text>
</comment>
<dbReference type="Proteomes" id="UP001596104">
    <property type="component" value="Unassembled WGS sequence"/>
</dbReference>
<feature type="transmembrane region" description="Helical" evidence="3">
    <location>
        <begin position="189"/>
        <end position="210"/>
    </location>
</feature>
<feature type="domain" description="GGDEF" evidence="4">
    <location>
        <begin position="251"/>
        <end position="385"/>
    </location>
</feature>
<reference evidence="6" key="1">
    <citation type="journal article" date="2019" name="Int. J. Syst. Evol. Microbiol.">
        <title>The Global Catalogue of Microorganisms (GCM) 10K type strain sequencing project: providing services to taxonomists for standard genome sequencing and annotation.</title>
        <authorList>
            <consortium name="The Broad Institute Genomics Platform"/>
            <consortium name="The Broad Institute Genome Sequencing Center for Infectious Disease"/>
            <person name="Wu L."/>
            <person name="Ma J."/>
        </authorList>
    </citation>
    <scope>NUCLEOTIDE SEQUENCE [LARGE SCALE GENOMIC DNA]</scope>
    <source>
        <strain evidence="6">CGMCC 1.16326</strain>
    </source>
</reference>
<comment type="catalytic activity">
    <reaction evidence="2">
        <text>2 GTP = 3',3'-c-di-GMP + 2 diphosphate</text>
        <dbReference type="Rhea" id="RHEA:24898"/>
        <dbReference type="ChEBI" id="CHEBI:33019"/>
        <dbReference type="ChEBI" id="CHEBI:37565"/>
        <dbReference type="ChEBI" id="CHEBI:58805"/>
        <dbReference type="EC" id="2.7.7.65"/>
    </reaction>
</comment>
<evidence type="ECO:0000313" key="6">
    <source>
        <dbReference type="Proteomes" id="UP001596104"/>
    </source>
</evidence>
<keyword evidence="3" id="KW-1133">Transmembrane helix</keyword>
<evidence type="ECO:0000259" key="4">
    <source>
        <dbReference type="PROSITE" id="PS50887"/>
    </source>
</evidence>
<evidence type="ECO:0000256" key="3">
    <source>
        <dbReference type="SAM" id="Phobius"/>
    </source>
</evidence>